<proteinExistence type="predicted"/>
<keyword evidence="2" id="KW-1185">Reference proteome</keyword>
<accession>A0A649VSM0</accession>
<dbReference type="GeneID" id="80005652"/>
<evidence type="ECO:0000313" key="2">
    <source>
        <dbReference type="Proteomes" id="UP000422411"/>
    </source>
</evidence>
<name>A0A649VSM0_9CAUD</name>
<organism evidence="1 2">
    <name type="scientific">Microbacterium phage Jayden</name>
    <dbReference type="NCBI Taxonomy" id="2656550"/>
    <lineage>
        <taxon>Viruses</taxon>
        <taxon>Duplodnaviria</taxon>
        <taxon>Heunggongvirae</taxon>
        <taxon>Uroviricota</taxon>
        <taxon>Caudoviricetes</taxon>
        <taxon>Hodgkinviridae</taxon>
        <taxon>Metamorphoovirus</taxon>
        <taxon>Metamorphoovirus jayden</taxon>
    </lineage>
</organism>
<dbReference type="EMBL" id="MN586042">
    <property type="protein sequence ID" value="QGJ95261.1"/>
    <property type="molecule type" value="Genomic_DNA"/>
</dbReference>
<dbReference type="KEGG" id="vg:80005652"/>
<sequence length="255" mass="27606">MSRPPVRDEEALLRAHERRIRLLERRLAASGYSPPHEVQYAGSTVERDAYFGIPATAAERAALANRSVTWYNTDFGWEESYYAVTGTAGLTALGLAVGVAPGWYPVGEGPFSIMYASGAQSVTASTYVTSWSAWGGNGSIRRGGADWFTYSAGRVTCVKPGRYEAEAMVTQQAGSGTTVVHLLRDALTVFQRTNPLDGSQVQAAVMHQPNVEMAAGQTFSVFNGIGSYQLNVATGNREVRGFFSVRYKSPHFASE</sequence>
<protein>
    <submittedName>
        <fullName evidence="1">Minor tail protein</fullName>
    </submittedName>
</protein>
<dbReference type="RefSeq" id="YP_010751977.1">
    <property type="nucleotide sequence ID" value="NC_073375.1"/>
</dbReference>
<dbReference type="Proteomes" id="UP000422411">
    <property type="component" value="Segment"/>
</dbReference>
<reference evidence="1 2" key="1">
    <citation type="submission" date="2019-10" db="EMBL/GenBank/DDBJ databases">
        <authorList>
            <person name="Zack K.M."/>
            <person name="Garlena R.A."/>
            <person name="Russell D.A."/>
            <person name="Pope W.H."/>
            <person name="Jacobs-Sera D."/>
            <person name="Hatfull G.F."/>
        </authorList>
    </citation>
    <scope>NUCLEOTIDE SEQUENCE [LARGE SCALE GENOMIC DNA]</scope>
</reference>
<gene>
    <name evidence="1" type="primary">41</name>
    <name evidence="1" type="ORF">PBI_JAYDEN_41</name>
</gene>
<evidence type="ECO:0000313" key="1">
    <source>
        <dbReference type="EMBL" id="QGJ95261.1"/>
    </source>
</evidence>